<evidence type="ECO:0000256" key="3">
    <source>
        <dbReference type="ARBA" id="ARBA00023128"/>
    </source>
</evidence>
<accession>A0A813W6L7</accession>
<evidence type="ECO:0000313" key="14">
    <source>
        <dbReference type="EMBL" id="CAF1499937.1"/>
    </source>
</evidence>
<dbReference type="InterPro" id="IPR008011">
    <property type="entry name" value="Complex1_LYR_dom"/>
</dbReference>
<feature type="region of interest" description="Disordered" evidence="9">
    <location>
        <begin position="104"/>
        <end position="130"/>
    </location>
</feature>
<dbReference type="GO" id="GO:0034551">
    <property type="term" value="P:mitochondrial respiratory chain complex III assembly"/>
    <property type="evidence" value="ECO:0007669"/>
    <property type="project" value="InterPro"/>
</dbReference>
<dbReference type="Proteomes" id="UP000663870">
    <property type="component" value="Unassembled WGS sequence"/>
</dbReference>
<evidence type="ECO:0000256" key="5">
    <source>
        <dbReference type="ARBA" id="ARBA00025430"/>
    </source>
</evidence>
<dbReference type="EMBL" id="CAJOBE010000098">
    <property type="protein sequence ID" value="CAF3567863.1"/>
    <property type="molecule type" value="Genomic_DNA"/>
</dbReference>
<comment type="subcellular location">
    <subcellularLocation>
        <location evidence="1">Mitochondrion matrix</location>
    </subcellularLocation>
</comment>
<comment type="caution">
    <text evidence="12">The sequence shown here is derived from an EMBL/GenBank/DDBJ whole genome shotgun (WGS) entry which is preliminary data.</text>
</comment>
<dbReference type="EMBL" id="CAJNOL010011329">
    <property type="protein sequence ID" value="CAF1654773.1"/>
    <property type="molecule type" value="Genomic_DNA"/>
</dbReference>
<evidence type="ECO:0000256" key="8">
    <source>
        <dbReference type="ARBA" id="ARBA00031830"/>
    </source>
</evidence>
<reference evidence="12" key="1">
    <citation type="submission" date="2021-02" db="EMBL/GenBank/DDBJ databases">
        <authorList>
            <person name="Nowell W R."/>
        </authorList>
    </citation>
    <scope>NUCLEOTIDE SEQUENCE</scope>
</reference>
<evidence type="ECO:0000256" key="4">
    <source>
        <dbReference type="ARBA" id="ARBA00023186"/>
    </source>
</evidence>
<evidence type="ECO:0000256" key="7">
    <source>
        <dbReference type="ARBA" id="ARBA00026165"/>
    </source>
</evidence>
<organism evidence="12 20">
    <name type="scientific">Rotaria sordida</name>
    <dbReference type="NCBI Taxonomy" id="392033"/>
    <lineage>
        <taxon>Eukaryota</taxon>
        <taxon>Metazoa</taxon>
        <taxon>Spiralia</taxon>
        <taxon>Gnathifera</taxon>
        <taxon>Rotifera</taxon>
        <taxon>Eurotatoria</taxon>
        <taxon>Bdelloidea</taxon>
        <taxon>Philodinida</taxon>
        <taxon>Philodinidae</taxon>
        <taxon>Rotaria</taxon>
    </lineage>
</organism>
<evidence type="ECO:0000256" key="2">
    <source>
        <dbReference type="ARBA" id="ARBA00009508"/>
    </source>
</evidence>
<evidence type="ECO:0000313" key="18">
    <source>
        <dbReference type="EMBL" id="CAF3643621.1"/>
    </source>
</evidence>
<dbReference type="Proteomes" id="UP000663836">
    <property type="component" value="Unassembled WGS sequence"/>
</dbReference>
<evidence type="ECO:0000313" key="15">
    <source>
        <dbReference type="EMBL" id="CAF1654773.1"/>
    </source>
</evidence>
<evidence type="ECO:0000313" key="13">
    <source>
        <dbReference type="EMBL" id="CAF1330022.1"/>
    </source>
</evidence>
<dbReference type="EMBL" id="CAJNOH010009545">
    <property type="protein sequence ID" value="CAF1499937.1"/>
    <property type="molecule type" value="Genomic_DNA"/>
</dbReference>
<dbReference type="EMBL" id="CAJNOT010000097">
    <property type="protein sequence ID" value="CAF0837057.1"/>
    <property type="molecule type" value="Genomic_DNA"/>
</dbReference>
<name>A0A813W6L7_9BILA</name>
<dbReference type="GO" id="GO:0005759">
    <property type="term" value="C:mitochondrial matrix"/>
    <property type="evidence" value="ECO:0007669"/>
    <property type="project" value="UniProtKB-SubCell"/>
</dbReference>
<dbReference type="EMBL" id="CAJOAX010000313">
    <property type="protein sequence ID" value="CAF3564209.1"/>
    <property type="molecule type" value="Genomic_DNA"/>
</dbReference>
<feature type="compositionally biased region" description="Basic and acidic residues" evidence="9">
    <location>
        <begin position="104"/>
        <end position="117"/>
    </location>
</feature>
<dbReference type="Proteomes" id="UP000663889">
    <property type="component" value="Unassembled WGS sequence"/>
</dbReference>
<dbReference type="InterPro" id="IPR045298">
    <property type="entry name" value="Complex1_LYR_LYRM7"/>
</dbReference>
<evidence type="ECO:0000256" key="6">
    <source>
        <dbReference type="ARBA" id="ARBA00025809"/>
    </source>
</evidence>
<dbReference type="Proteomes" id="UP000663882">
    <property type="component" value="Unassembled WGS sequence"/>
</dbReference>
<dbReference type="Proteomes" id="UP000663864">
    <property type="component" value="Unassembled WGS sequence"/>
</dbReference>
<evidence type="ECO:0000256" key="1">
    <source>
        <dbReference type="ARBA" id="ARBA00004305"/>
    </source>
</evidence>
<dbReference type="Proteomes" id="UP000663854">
    <property type="component" value="Unassembled WGS sequence"/>
</dbReference>
<dbReference type="EMBL" id="CAJNOO010000194">
    <property type="protein sequence ID" value="CAF0851568.1"/>
    <property type="molecule type" value="Genomic_DNA"/>
</dbReference>
<sequence>MGTSLRSQVLAHYKKLLHTAQVVFQNDPPRIASMTQGIRENFAHYKNVTDEKTIKELIRAAKDTDSFLRREILQTIQTDENTYRLVVKPYMLFDNTRLIRECEDDEKAHHEEEEKARQQGLSPCELAAQK</sequence>
<dbReference type="GO" id="GO:0044183">
    <property type="term" value="F:protein folding chaperone"/>
    <property type="evidence" value="ECO:0007669"/>
    <property type="project" value="TreeGrafter"/>
</dbReference>
<dbReference type="AlphaFoldDB" id="A0A813W6L7"/>
<comment type="function">
    <text evidence="5">Assembly factor required for Rieske Fe-S protein UQCRFS1 incorporation into the cytochrome b-c1 (CIII) complex. Functions as a chaperone, binding to this subunit within the mitochondrial matrix and stabilizing it prior to its translocation and insertion into the late CIII dimeric intermediate within the mitochondrial inner membrane.</text>
</comment>
<evidence type="ECO:0000313" key="16">
    <source>
        <dbReference type="EMBL" id="CAF3564209.1"/>
    </source>
</evidence>
<evidence type="ECO:0000313" key="11">
    <source>
        <dbReference type="EMBL" id="CAF0837057.1"/>
    </source>
</evidence>
<keyword evidence="19" id="KW-1185">Reference proteome</keyword>
<keyword evidence="3" id="KW-0496">Mitochondrion</keyword>
<evidence type="ECO:0000259" key="10">
    <source>
        <dbReference type="Pfam" id="PF05347"/>
    </source>
</evidence>
<dbReference type="PANTHER" id="PTHR46749:SF1">
    <property type="entry name" value="COMPLEX III ASSEMBLY FACTOR LYRM7"/>
    <property type="match status" value="1"/>
</dbReference>
<comment type="subunit">
    <text evidence="6">Interacts with UQCRFS1.</text>
</comment>
<keyword evidence="4" id="KW-0143">Chaperone</keyword>
<dbReference type="EMBL" id="CAJOBD010000317">
    <property type="protein sequence ID" value="CAF3643621.1"/>
    <property type="molecule type" value="Genomic_DNA"/>
</dbReference>
<evidence type="ECO:0000313" key="19">
    <source>
        <dbReference type="Proteomes" id="UP000663870"/>
    </source>
</evidence>
<dbReference type="PANTHER" id="PTHR46749">
    <property type="entry name" value="COMPLEX III ASSEMBLY FACTOR LYRM7"/>
    <property type="match status" value="1"/>
</dbReference>
<dbReference type="EMBL" id="CAJNOU010002541">
    <property type="protein sequence ID" value="CAF1330022.1"/>
    <property type="molecule type" value="Genomic_DNA"/>
</dbReference>
<dbReference type="InterPro" id="IPR050435">
    <property type="entry name" value="MZM1/LYRM7"/>
</dbReference>
<proteinExistence type="inferred from homology"/>
<evidence type="ECO:0000313" key="17">
    <source>
        <dbReference type="EMBL" id="CAF3567863.1"/>
    </source>
</evidence>
<feature type="domain" description="Complex 1 LYR protein" evidence="10">
    <location>
        <begin position="8"/>
        <end position="63"/>
    </location>
</feature>
<dbReference type="Proteomes" id="UP000663874">
    <property type="component" value="Unassembled WGS sequence"/>
</dbReference>
<protein>
    <recommendedName>
        <fullName evidence="7">Complex III assembly factor LYRM7</fullName>
    </recommendedName>
    <alternativeName>
        <fullName evidence="8">LYR motif-containing protein 7</fullName>
    </alternativeName>
</protein>
<evidence type="ECO:0000256" key="9">
    <source>
        <dbReference type="SAM" id="MobiDB-lite"/>
    </source>
</evidence>
<comment type="similarity">
    <text evidence="2">Belongs to the complex I LYR family.</text>
</comment>
<dbReference type="Proteomes" id="UP000663823">
    <property type="component" value="Unassembled WGS sequence"/>
</dbReference>
<dbReference type="OrthoDB" id="529194at2759"/>
<gene>
    <name evidence="17" type="ORF">FNK824_LOCUS1789</name>
    <name evidence="18" type="ORF">JBS370_LOCUS5950</name>
    <name evidence="15" type="ORF">JXQ802_LOCUS55104</name>
    <name evidence="16" type="ORF">OTI717_LOCUS4961</name>
    <name evidence="14" type="ORF">PYM288_LOCUS38591</name>
    <name evidence="12" type="ORF">RFH988_LOCUS6485</name>
    <name evidence="13" type="ORF">SEV965_LOCUS27773</name>
    <name evidence="11" type="ORF">ZHD862_LOCUS4179</name>
</gene>
<evidence type="ECO:0000313" key="20">
    <source>
        <dbReference type="Proteomes" id="UP000663882"/>
    </source>
</evidence>
<dbReference type="Pfam" id="PF05347">
    <property type="entry name" value="Complex1_LYR"/>
    <property type="match status" value="1"/>
</dbReference>
<dbReference type="CDD" id="cd20267">
    <property type="entry name" value="Complex1_LYR_LYRM7"/>
    <property type="match status" value="1"/>
</dbReference>
<evidence type="ECO:0000313" key="12">
    <source>
        <dbReference type="EMBL" id="CAF0851568.1"/>
    </source>
</evidence>